<dbReference type="Pfam" id="PF01321">
    <property type="entry name" value="Creatinase_N"/>
    <property type="match status" value="1"/>
</dbReference>
<dbReference type="InterPro" id="IPR000994">
    <property type="entry name" value="Pept_M24"/>
</dbReference>
<accession>A0A099I5R8</accession>
<sequence>MIKLKEVEAPKPEEGLIPVMLSDETMQNRKARLLENMQKDGFDVVVVYADLEHGSNFEYLCGFLPRFEEALLILHANGKAFMVLGNENLNKAGKARIEAVPIHMPHFSLPNQPMQTEKSVAQILASCELEDAEKIGLIGWKNFTSHVEDNHLLFDLPYFLVEALKTVCGKAQFANAAYLLIGENGVRTTNNANEFAHYEYGAALAGNCILKTMDRLKVGKTEMEMAETLAADGQRHSVVTIMATGARFEKANLYPGNKQIQCGDKISITTGFKGGLQSRAGYAVECAEQLPEKEQDYLKAVAIPYFQAVKTWLETIKIGINGNDLYEAVETVLPKEEYGWTLNPGHLCADEEWMSSPIYPQSEETLQSGMLFQIDIIPSVNGYGGVSCESGILLADEQLRKAIAKEYPAVWERIVKRRAYMQEVLGIRIQEDVLPTSMATAYLRPYLLKKEMALASV</sequence>
<dbReference type="EMBL" id="JQIF01000050">
    <property type="protein sequence ID" value="KGJ52896.1"/>
    <property type="molecule type" value="Genomic_DNA"/>
</dbReference>
<dbReference type="AlphaFoldDB" id="A0A099I5R8"/>
<dbReference type="InterPro" id="IPR029149">
    <property type="entry name" value="Creatin/AminoP/Spt16_N"/>
</dbReference>
<keyword evidence="3" id="KW-0645">Protease</keyword>
<dbReference type="Gene3D" id="3.40.350.10">
    <property type="entry name" value="Creatinase/prolidase N-terminal domain"/>
    <property type="match status" value="1"/>
</dbReference>
<protein>
    <submittedName>
        <fullName evidence="3">Xaa-Pro aminopeptidase</fullName>
    </submittedName>
</protein>
<proteinExistence type="predicted"/>
<keyword evidence="3" id="KW-0031">Aminopeptidase</keyword>
<dbReference type="CDD" id="cd01066">
    <property type="entry name" value="APP_MetAP"/>
    <property type="match status" value="1"/>
</dbReference>
<feature type="domain" description="Creatinase N-terminal" evidence="2">
    <location>
        <begin position="29"/>
        <end position="178"/>
    </location>
</feature>
<dbReference type="Pfam" id="PF00557">
    <property type="entry name" value="Peptidase_M24"/>
    <property type="match status" value="1"/>
</dbReference>
<dbReference type="PANTHER" id="PTHR46112:SF2">
    <property type="entry name" value="XAA-PRO AMINOPEPTIDASE P-RELATED"/>
    <property type="match status" value="1"/>
</dbReference>
<dbReference type="GO" id="GO:0004177">
    <property type="term" value="F:aminopeptidase activity"/>
    <property type="evidence" value="ECO:0007669"/>
    <property type="project" value="UniProtKB-KW"/>
</dbReference>
<evidence type="ECO:0000259" key="2">
    <source>
        <dbReference type="Pfam" id="PF01321"/>
    </source>
</evidence>
<evidence type="ECO:0000259" key="1">
    <source>
        <dbReference type="Pfam" id="PF00557"/>
    </source>
</evidence>
<dbReference type="Proteomes" id="UP000030008">
    <property type="component" value="Unassembled WGS sequence"/>
</dbReference>
<dbReference type="PANTHER" id="PTHR46112">
    <property type="entry name" value="AMINOPEPTIDASE"/>
    <property type="match status" value="1"/>
</dbReference>
<dbReference type="Gene3D" id="3.90.230.10">
    <property type="entry name" value="Creatinase/methionine aminopeptidase superfamily"/>
    <property type="match status" value="1"/>
</dbReference>
<dbReference type="RefSeq" id="WP_044905664.1">
    <property type="nucleotide sequence ID" value="NZ_JQIF01000050.1"/>
</dbReference>
<evidence type="ECO:0000313" key="3">
    <source>
        <dbReference type="EMBL" id="KGJ52896.1"/>
    </source>
</evidence>
<keyword evidence="3" id="KW-0378">Hydrolase</keyword>
<comment type="caution">
    <text evidence="3">The sequence shown here is derived from an EMBL/GenBank/DDBJ whole genome shotgun (WGS) entry which is preliminary data.</text>
</comment>
<gene>
    <name evidence="3" type="ORF">CIAN88_12120</name>
</gene>
<feature type="domain" description="Peptidase M24" evidence="1">
    <location>
        <begin position="201"/>
        <end position="393"/>
    </location>
</feature>
<dbReference type="InterPro" id="IPR000587">
    <property type="entry name" value="Creatinase_N"/>
</dbReference>
<dbReference type="SUPFAM" id="SSF55920">
    <property type="entry name" value="Creatinase/aminopeptidase"/>
    <property type="match status" value="1"/>
</dbReference>
<name>A0A099I5R8_CLOIN</name>
<dbReference type="SUPFAM" id="SSF53092">
    <property type="entry name" value="Creatinase/prolidase N-terminal domain"/>
    <property type="match status" value="1"/>
</dbReference>
<reference evidence="3 4" key="1">
    <citation type="submission" date="2014-08" db="EMBL/GenBank/DDBJ databases">
        <title>Clostridium innocuum, an unnegligible vancomycin-resistant pathogen causing extra-intestinal infections.</title>
        <authorList>
            <person name="Feng Y."/>
            <person name="Chiu C.-H."/>
        </authorList>
    </citation>
    <scope>NUCLEOTIDE SEQUENCE [LARGE SCALE GENOMIC DNA]</scope>
    <source>
        <strain evidence="3 4">AN88</strain>
    </source>
</reference>
<dbReference type="InterPro" id="IPR050659">
    <property type="entry name" value="Peptidase_M24B"/>
</dbReference>
<evidence type="ECO:0000313" key="4">
    <source>
        <dbReference type="Proteomes" id="UP000030008"/>
    </source>
</evidence>
<organism evidence="3 4">
    <name type="scientific">Clostridium innocuum</name>
    <dbReference type="NCBI Taxonomy" id="1522"/>
    <lineage>
        <taxon>Bacteria</taxon>
        <taxon>Bacillati</taxon>
        <taxon>Bacillota</taxon>
        <taxon>Clostridia</taxon>
        <taxon>Eubacteriales</taxon>
        <taxon>Clostridiaceae</taxon>
        <taxon>Clostridium</taxon>
    </lineage>
</organism>
<dbReference type="InterPro" id="IPR036005">
    <property type="entry name" value="Creatinase/aminopeptidase-like"/>
</dbReference>